<proteinExistence type="predicted"/>
<evidence type="ECO:0000313" key="2">
    <source>
        <dbReference type="Proteomes" id="UP001152795"/>
    </source>
</evidence>
<dbReference type="Gene3D" id="3.30.70.270">
    <property type="match status" value="1"/>
</dbReference>
<dbReference type="FunFam" id="3.10.10.10:FF:000003">
    <property type="entry name" value="Retrovirus-related Pol polyprotein from transposon 297-like Protein"/>
    <property type="match status" value="1"/>
</dbReference>
<accession>A0A6S7I5R4</accession>
<dbReference type="PANTHER" id="PTHR37984">
    <property type="entry name" value="PROTEIN CBG26694"/>
    <property type="match status" value="1"/>
</dbReference>
<dbReference type="EMBL" id="CACRXK020007066">
    <property type="protein sequence ID" value="CAB4011200.1"/>
    <property type="molecule type" value="Genomic_DNA"/>
</dbReference>
<dbReference type="InterPro" id="IPR043502">
    <property type="entry name" value="DNA/RNA_pol_sf"/>
</dbReference>
<comment type="caution">
    <text evidence="1">The sequence shown here is derived from an EMBL/GenBank/DDBJ whole genome shotgun (WGS) entry which is preliminary data.</text>
</comment>
<gene>
    <name evidence="1" type="ORF">PACLA_8A074477</name>
</gene>
<dbReference type="Gene3D" id="3.10.10.10">
    <property type="entry name" value="HIV Type 1 Reverse Transcriptase, subunit A, domain 1"/>
    <property type="match status" value="1"/>
</dbReference>
<name>A0A6S7I5R4_PARCT</name>
<dbReference type="OrthoDB" id="5986544at2759"/>
<dbReference type="AlphaFoldDB" id="A0A6S7I5R4"/>
<dbReference type="Proteomes" id="UP001152795">
    <property type="component" value="Unassembled WGS sequence"/>
</dbReference>
<dbReference type="InterPro" id="IPR043128">
    <property type="entry name" value="Rev_trsase/Diguanyl_cyclase"/>
</dbReference>
<dbReference type="PANTHER" id="PTHR37984:SF7">
    <property type="entry name" value="INTEGRASE CATALYTIC DOMAIN-CONTAINING PROTEIN"/>
    <property type="match status" value="1"/>
</dbReference>
<keyword evidence="2" id="KW-1185">Reference proteome</keyword>
<reference evidence="1" key="1">
    <citation type="submission" date="2020-04" db="EMBL/GenBank/DDBJ databases">
        <authorList>
            <person name="Alioto T."/>
            <person name="Alioto T."/>
            <person name="Gomez Garrido J."/>
        </authorList>
    </citation>
    <scope>NUCLEOTIDE SEQUENCE</scope>
    <source>
        <strain evidence="1">A484AB</strain>
    </source>
</reference>
<protein>
    <submittedName>
        <fullName evidence="1">Uncharacterized protein</fullName>
    </submittedName>
</protein>
<dbReference type="InterPro" id="IPR050951">
    <property type="entry name" value="Retrovirus_Pol_polyprotein"/>
</dbReference>
<evidence type="ECO:0000313" key="1">
    <source>
        <dbReference type="EMBL" id="CAB4011200.1"/>
    </source>
</evidence>
<organism evidence="1 2">
    <name type="scientific">Paramuricea clavata</name>
    <name type="common">Red gorgonian</name>
    <name type="synonym">Violescent sea-whip</name>
    <dbReference type="NCBI Taxonomy" id="317549"/>
    <lineage>
        <taxon>Eukaryota</taxon>
        <taxon>Metazoa</taxon>
        <taxon>Cnidaria</taxon>
        <taxon>Anthozoa</taxon>
        <taxon>Octocorallia</taxon>
        <taxon>Malacalcyonacea</taxon>
        <taxon>Plexauridae</taxon>
        <taxon>Paramuricea</taxon>
    </lineage>
</organism>
<dbReference type="SUPFAM" id="SSF56672">
    <property type="entry name" value="DNA/RNA polymerases"/>
    <property type="match status" value="1"/>
</dbReference>
<sequence>MKVTLKLCNSSSPTPNCHHFKLSKSSTLSNEYGRSACTSDPNLMPEYKDVFGEIGCLQGEYHIITDPEVKPVIHPPRIIPISMMDKLKAELERMKQLDVIDTIDGPTDWVSSLVIVEKPNGQIRLCLDPRDLNKAIKRHHHPMPTVDEILAKLEGAKVFSKFDASSGY</sequence>